<dbReference type="GO" id="GO:0005576">
    <property type="term" value="C:extracellular region"/>
    <property type="evidence" value="ECO:0007669"/>
    <property type="project" value="UniProtKB-SubCell"/>
</dbReference>
<dbReference type="Pfam" id="PF01391">
    <property type="entry name" value="Collagen"/>
    <property type="match status" value="1"/>
</dbReference>
<feature type="compositionally biased region" description="Basic and acidic residues" evidence="4">
    <location>
        <begin position="16"/>
        <end position="34"/>
    </location>
</feature>
<dbReference type="Pfam" id="PF00386">
    <property type="entry name" value="C1q"/>
    <property type="match status" value="1"/>
</dbReference>
<feature type="region of interest" description="Disordered" evidence="4">
    <location>
        <begin position="1"/>
        <end position="66"/>
    </location>
</feature>
<dbReference type="PROSITE" id="PS50871">
    <property type="entry name" value="C1Q"/>
    <property type="match status" value="1"/>
</dbReference>
<dbReference type="InterPro" id="IPR008160">
    <property type="entry name" value="Collagen"/>
</dbReference>
<keyword evidence="7" id="KW-1185">Reference proteome</keyword>
<dbReference type="PANTHER" id="PTHR15427">
    <property type="entry name" value="EMILIN ELASTIN MICROFIBRIL INTERFACE-LOCATED PROTEIN ELASTIN MICROFIBRIL INTERFACER"/>
    <property type="match status" value="1"/>
</dbReference>
<dbReference type="Gene3D" id="2.60.120.40">
    <property type="match status" value="1"/>
</dbReference>
<proteinExistence type="predicted"/>
<name>A0A7L1GYW4_9PICI</name>
<dbReference type="OrthoDB" id="8964326at2759"/>
<dbReference type="EMBL" id="VXBD01014759">
    <property type="protein sequence ID" value="NXN19072.1"/>
    <property type="molecule type" value="Genomic_DNA"/>
</dbReference>
<evidence type="ECO:0000256" key="2">
    <source>
        <dbReference type="ARBA" id="ARBA00022525"/>
    </source>
</evidence>
<keyword evidence="3" id="KW-0732">Signal</keyword>
<accession>A0A7L1GYW4</accession>
<evidence type="ECO:0000313" key="6">
    <source>
        <dbReference type="EMBL" id="NXN19072.1"/>
    </source>
</evidence>
<sequence length="130" mass="13668">IPGIPGAPGLPGSNGRDGENGPKGEPGDRGEKGDPGVPGLPGEAGLRGIPGGRGLPGFMGLPGPQGDHGDYKATVKSAFCAARSLSSYPRQEQAVRFNRVLSNEQEHYDSRSGRFTCRLPGIYYFTYHVT</sequence>
<feature type="non-terminal residue" evidence="6">
    <location>
        <position position="1"/>
    </location>
</feature>
<comment type="subcellular location">
    <subcellularLocation>
        <location evidence="1">Secreted</location>
    </subcellularLocation>
</comment>
<protein>
    <submittedName>
        <fullName evidence="6">C1QB protein</fullName>
    </submittedName>
</protein>
<feature type="compositionally biased region" description="Gly residues" evidence="4">
    <location>
        <begin position="48"/>
        <end position="57"/>
    </location>
</feature>
<dbReference type="PRINTS" id="PR00007">
    <property type="entry name" value="COMPLEMNTC1Q"/>
</dbReference>
<evidence type="ECO:0000256" key="4">
    <source>
        <dbReference type="SAM" id="MobiDB-lite"/>
    </source>
</evidence>
<evidence type="ECO:0000313" key="7">
    <source>
        <dbReference type="Proteomes" id="UP000557230"/>
    </source>
</evidence>
<dbReference type="Proteomes" id="UP000557230">
    <property type="component" value="Unassembled WGS sequence"/>
</dbReference>
<reference evidence="6 7" key="1">
    <citation type="submission" date="2019-09" db="EMBL/GenBank/DDBJ databases">
        <title>Bird 10,000 Genomes (B10K) Project - Family phase.</title>
        <authorList>
            <person name="Zhang G."/>
        </authorList>
    </citation>
    <scope>NUCLEOTIDE SEQUENCE [LARGE SCALE GENOMIC DNA]</scope>
    <source>
        <strain evidence="6">B10K-DU-001-78</strain>
        <tissue evidence="6">Muscle</tissue>
    </source>
</reference>
<feature type="non-terminal residue" evidence="6">
    <location>
        <position position="130"/>
    </location>
</feature>
<dbReference type="InterPro" id="IPR008983">
    <property type="entry name" value="Tumour_necrosis_fac-like_dom"/>
</dbReference>
<evidence type="ECO:0000256" key="1">
    <source>
        <dbReference type="ARBA" id="ARBA00004613"/>
    </source>
</evidence>
<dbReference type="InterPro" id="IPR001073">
    <property type="entry name" value="C1q_dom"/>
</dbReference>
<dbReference type="AlphaFoldDB" id="A0A7L1GYW4"/>
<dbReference type="SUPFAM" id="SSF49842">
    <property type="entry name" value="TNF-like"/>
    <property type="match status" value="1"/>
</dbReference>
<feature type="domain" description="C1q" evidence="5">
    <location>
        <begin position="72"/>
        <end position="130"/>
    </location>
</feature>
<gene>
    <name evidence="6" type="primary">C1qb</name>
    <name evidence="6" type="ORF">INDMAC_R11320</name>
</gene>
<evidence type="ECO:0000259" key="5">
    <source>
        <dbReference type="PROSITE" id="PS50871"/>
    </source>
</evidence>
<dbReference type="PANTHER" id="PTHR15427:SF29">
    <property type="entry name" value="COMPLEMENT C1Q SUBCOMPONENT SUBUNIT C"/>
    <property type="match status" value="1"/>
</dbReference>
<dbReference type="InterPro" id="IPR050392">
    <property type="entry name" value="Collagen/C1q_domain"/>
</dbReference>
<organism evidence="6 7">
    <name type="scientific">Indicator maculatus</name>
    <name type="common">spotted honeyguide</name>
    <dbReference type="NCBI Taxonomy" id="545262"/>
    <lineage>
        <taxon>Eukaryota</taxon>
        <taxon>Metazoa</taxon>
        <taxon>Chordata</taxon>
        <taxon>Craniata</taxon>
        <taxon>Vertebrata</taxon>
        <taxon>Euteleostomi</taxon>
        <taxon>Archelosauria</taxon>
        <taxon>Archosauria</taxon>
        <taxon>Dinosauria</taxon>
        <taxon>Saurischia</taxon>
        <taxon>Theropoda</taxon>
        <taxon>Coelurosauria</taxon>
        <taxon>Aves</taxon>
        <taxon>Neognathae</taxon>
        <taxon>Neoaves</taxon>
        <taxon>Telluraves</taxon>
        <taxon>Coraciimorphae</taxon>
        <taxon>Piciformes</taxon>
        <taxon>Indicatoridae</taxon>
        <taxon>Indicator</taxon>
    </lineage>
</organism>
<comment type="caution">
    <text evidence="6">The sequence shown here is derived from an EMBL/GenBank/DDBJ whole genome shotgun (WGS) entry which is preliminary data.</text>
</comment>
<keyword evidence="2" id="KW-0964">Secreted</keyword>
<evidence type="ECO:0000256" key="3">
    <source>
        <dbReference type="ARBA" id="ARBA00022729"/>
    </source>
</evidence>